<dbReference type="KEGG" id="tpla:ElP_18820"/>
<reference evidence="2 3" key="1">
    <citation type="submission" date="2019-02" db="EMBL/GenBank/DDBJ databases">
        <title>Deep-cultivation of Planctomycetes and their phenomic and genomic characterization uncovers novel biology.</title>
        <authorList>
            <person name="Wiegand S."/>
            <person name="Jogler M."/>
            <person name="Boedeker C."/>
            <person name="Pinto D."/>
            <person name="Vollmers J."/>
            <person name="Rivas-Marin E."/>
            <person name="Kohn T."/>
            <person name="Peeters S.H."/>
            <person name="Heuer A."/>
            <person name="Rast P."/>
            <person name="Oberbeckmann S."/>
            <person name="Bunk B."/>
            <person name="Jeske O."/>
            <person name="Meyerdierks A."/>
            <person name="Storesund J.E."/>
            <person name="Kallscheuer N."/>
            <person name="Luecker S."/>
            <person name="Lage O.M."/>
            <person name="Pohl T."/>
            <person name="Merkel B.J."/>
            <person name="Hornburger P."/>
            <person name="Mueller R.-W."/>
            <person name="Bruemmer F."/>
            <person name="Labrenz M."/>
            <person name="Spormann A.M."/>
            <person name="Op den Camp H."/>
            <person name="Overmann J."/>
            <person name="Amann R."/>
            <person name="Jetten M.S.M."/>
            <person name="Mascher T."/>
            <person name="Medema M.H."/>
            <person name="Devos D.P."/>
            <person name="Kaster A.-K."/>
            <person name="Ovreas L."/>
            <person name="Rohde M."/>
            <person name="Galperin M.Y."/>
            <person name="Jogler C."/>
        </authorList>
    </citation>
    <scope>NUCLEOTIDE SEQUENCE [LARGE SCALE GENOMIC DNA]</scope>
    <source>
        <strain evidence="2 3">ElP</strain>
    </source>
</reference>
<feature type="compositionally biased region" description="Basic and acidic residues" evidence="1">
    <location>
        <begin position="63"/>
        <end position="76"/>
    </location>
</feature>
<evidence type="ECO:0008006" key="4">
    <source>
        <dbReference type="Google" id="ProtNLM"/>
    </source>
</evidence>
<gene>
    <name evidence="2" type="ORF">ElP_18820</name>
</gene>
<evidence type="ECO:0000313" key="3">
    <source>
        <dbReference type="Proteomes" id="UP000317835"/>
    </source>
</evidence>
<dbReference type="Proteomes" id="UP000317835">
    <property type="component" value="Chromosome"/>
</dbReference>
<proteinExistence type="predicted"/>
<feature type="region of interest" description="Disordered" evidence="1">
    <location>
        <begin position="60"/>
        <end position="87"/>
    </location>
</feature>
<evidence type="ECO:0000256" key="1">
    <source>
        <dbReference type="SAM" id="MobiDB-lite"/>
    </source>
</evidence>
<keyword evidence="3" id="KW-1185">Reference proteome</keyword>
<dbReference type="AlphaFoldDB" id="A0A518GZK2"/>
<organism evidence="2 3">
    <name type="scientific">Tautonia plasticadhaerens</name>
    <dbReference type="NCBI Taxonomy" id="2527974"/>
    <lineage>
        <taxon>Bacteria</taxon>
        <taxon>Pseudomonadati</taxon>
        <taxon>Planctomycetota</taxon>
        <taxon>Planctomycetia</taxon>
        <taxon>Isosphaerales</taxon>
        <taxon>Isosphaeraceae</taxon>
        <taxon>Tautonia</taxon>
    </lineage>
</organism>
<evidence type="ECO:0000313" key="2">
    <source>
        <dbReference type="EMBL" id="QDV34001.1"/>
    </source>
</evidence>
<sequence>MERERRRRKGAQARRRVRTSITWDEATLKRLEHYCVETRRDRNDVLAELVDRHLTRFVVADRGGPDRDRREDDRGGGEGPTPLNVVA</sequence>
<name>A0A518GZK2_9BACT</name>
<protein>
    <recommendedName>
        <fullName evidence="4">Ribbon-helix-helix protein CopG domain-containing protein</fullName>
    </recommendedName>
</protein>
<dbReference type="RefSeq" id="WP_145268569.1">
    <property type="nucleotide sequence ID" value="NZ_CP036426.1"/>
</dbReference>
<accession>A0A518GZK2</accession>
<dbReference type="EMBL" id="CP036426">
    <property type="protein sequence ID" value="QDV34001.1"/>
    <property type="molecule type" value="Genomic_DNA"/>
</dbReference>